<proteinExistence type="predicted"/>
<protein>
    <submittedName>
        <fullName evidence="1">Uncharacterized protein</fullName>
    </submittedName>
</protein>
<dbReference type="AlphaFoldDB" id="A0AAW2RLG3"/>
<dbReference type="EMBL" id="JACGWK010000001">
    <property type="protein sequence ID" value="KAL0380281.1"/>
    <property type="molecule type" value="Genomic_DNA"/>
</dbReference>
<sequence>MQVSQNPNLVFTSNAINPNLIFCSSNYLSALKFKIGGFSGRVFPALKAVPGIPSSNDFSSTRHGRFAPFVAAAAAKRAGRTPGPDYYTVLNVSRNATLQEIKLLTAHLLAR</sequence>
<reference evidence="1" key="1">
    <citation type="submission" date="2020-06" db="EMBL/GenBank/DDBJ databases">
        <authorList>
            <person name="Li T."/>
            <person name="Hu X."/>
            <person name="Zhang T."/>
            <person name="Song X."/>
            <person name="Zhang H."/>
            <person name="Dai N."/>
            <person name="Sheng W."/>
            <person name="Hou X."/>
            <person name="Wei L."/>
        </authorList>
    </citation>
    <scope>NUCLEOTIDE SEQUENCE</scope>
    <source>
        <strain evidence="1">G01</strain>
        <tissue evidence="1">Leaf</tissue>
    </source>
</reference>
<reference evidence="1" key="2">
    <citation type="journal article" date="2024" name="Plant">
        <title>Genomic evolution and insights into agronomic trait innovations of Sesamum species.</title>
        <authorList>
            <person name="Miao H."/>
            <person name="Wang L."/>
            <person name="Qu L."/>
            <person name="Liu H."/>
            <person name="Sun Y."/>
            <person name="Le M."/>
            <person name="Wang Q."/>
            <person name="Wei S."/>
            <person name="Zheng Y."/>
            <person name="Lin W."/>
            <person name="Duan Y."/>
            <person name="Cao H."/>
            <person name="Xiong S."/>
            <person name="Wang X."/>
            <person name="Wei L."/>
            <person name="Li C."/>
            <person name="Ma Q."/>
            <person name="Ju M."/>
            <person name="Zhao R."/>
            <person name="Li G."/>
            <person name="Mu C."/>
            <person name="Tian Q."/>
            <person name="Mei H."/>
            <person name="Zhang T."/>
            <person name="Gao T."/>
            <person name="Zhang H."/>
        </authorList>
    </citation>
    <scope>NUCLEOTIDE SEQUENCE</scope>
    <source>
        <strain evidence="1">G01</strain>
    </source>
</reference>
<organism evidence="1">
    <name type="scientific">Sesamum angustifolium</name>
    <dbReference type="NCBI Taxonomy" id="2727405"/>
    <lineage>
        <taxon>Eukaryota</taxon>
        <taxon>Viridiplantae</taxon>
        <taxon>Streptophyta</taxon>
        <taxon>Embryophyta</taxon>
        <taxon>Tracheophyta</taxon>
        <taxon>Spermatophyta</taxon>
        <taxon>Magnoliopsida</taxon>
        <taxon>eudicotyledons</taxon>
        <taxon>Gunneridae</taxon>
        <taxon>Pentapetalae</taxon>
        <taxon>asterids</taxon>
        <taxon>lamiids</taxon>
        <taxon>Lamiales</taxon>
        <taxon>Pedaliaceae</taxon>
        <taxon>Sesamum</taxon>
    </lineage>
</organism>
<gene>
    <name evidence="1" type="ORF">Sangu_0092400</name>
</gene>
<name>A0AAW2RLG3_9LAMI</name>
<dbReference type="InterPro" id="IPR036869">
    <property type="entry name" value="J_dom_sf"/>
</dbReference>
<accession>A0AAW2RLG3</accession>
<comment type="caution">
    <text evidence="1">The sequence shown here is derived from an EMBL/GenBank/DDBJ whole genome shotgun (WGS) entry which is preliminary data.</text>
</comment>
<dbReference type="SUPFAM" id="SSF46565">
    <property type="entry name" value="Chaperone J-domain"/>
    <property type="match status" value="1"/>
</dbReference>
<evidence type="ECO:0000313" key="1">
    <source>
        <dbReference type="EMBL" id="KAL0380281.1"/>
    </source>
</evidence>